<dbReference type="SUPFAM" id="SSF141868">
    <property type="entry name" value="EAL domain-like"/>
    <property type="match status" value="1"/>
</dbReference>
<reference evidence="2" key="1">
    <citation type="journal article" date="2014" name="Int. J. Syst. Evol. Microbiol.">
        <title>Complete genome sequence of Corynebacterium casei LMG S-19264T (=DSM 44701T), isolated from a smear-ripened cheese.</title>
        <authorList>
            <consortium name="US DOE Joint Genome Institute (JGI-PGF)"/>
            <person name="Walter F."/>
            <person name="Albersmeier A."/>
            <person name="Kalinowski J."/>
            <person name="Ruckert C."/>
        </authorList>
    </citation>
    <scope>NUCLEOTIDE SEQUENCE</scope>
    <source>
        <strain evidence="2">JCM 30804</strain>
    </source>
</reference>
<dbReference type="InterPro" id="IPR050706">
    <property type="entry name" value="Cyclic-di-GMP_PDE-like"/>
</dbReference>
<name>A0A917NEU5_9GAMM</name>
<dbReference type="InterPro" id="IPR001633">
    <property type="entry name" value="EAL_dom"/>
</dbReference>
<dbReference type="Pfam" id="PF00563">
    <property type="entry name" value="EAL"/>
    <property type="match status" value="1"/>
</dbReference>
<dbReference type="PROSITE" id="PS50883">
    <property type="entry name" value="EAL"/>
    <property type="match status" value="1"/>
</dbReference>
<protein>
    <submittedName>
        <fullName evidence="2">Diguanylate phosphodiesterase</fullName>
    </submittedName>
</protein>
<dbReference type="CDD" id="cd01948">
    <property type="entry name" value="EAL"/>
    <property type="match status" value="1"/>
</dbReference>
<dbReference type="PANTHER" id="PTHR33121">
    <property type="entry name" value="CYCLIC DI-GMP PHOSPHODIESTERASE PDEF"/>
    <property type="match status" value="1"/>
</dbReference>
<dbReference type="InterPro" id="IPR035919">
    <property type="entry name" value="EAL_sf"/>
</dbReference>
<dbReference type="Gene3D" id="3.20.20.450">
    <property type="entry name" value="EAL domain"/>
    <property type="match status" value="1"/>
</dbReference>
<dbReference type="PANTHER" id="PTHR33121:SF76">
    <property type="entry name" value="SIGNALING PROTEIN"/>
    <property type="match status" value="1"/>
</dbReference>
<evidence type="ECO:0000313" key="2">
    <source>
        <dbReference type="EMBL" id="GGI91059.1"/>
    </source>
</evidence>
<dbReference type="GO" id="GO:0071111">
    <property type="term" value="F:cyclic-guanylate-specific phosphodiesterase activity"/>
    <property type="evidence" value="ECO:0007669"/>
    <property type="project" value="InterPro"/>
</dbReference>
<sequence>MSCQYQCIINPNTQDICGYEALTRFTDPNQNLIPPNIVFDALHEHPEQFASIELIAKQFQIQHAPQNSRLFINLDPHALQPHTQPLMFDLLIRHQDIVVEIIENTCIQDAALSKTLIDELKRFNIPCALDDVGAKHAMLSLEVLSKVDLVKFDKSWLEYDESTSLPQLLSALIQFAKVSGKKTVLEGIETRQQLAFAQSLSVDYVQGFYFQSLFLTPKHNLPLSNALAQQANIPTANHKIDCNAEPYIHLMKQSS</sequence>
<dbReference type="EMBL" id="BMPZ01000011">
    <property type="protein sequence ID" value="GGI91059.1"/>
    <property type="molecule type" value="Genomic_DNA"/>
</dbReference>
<reference evidence="2" key="2">
    <citation type="submission" date="2020-09" db="EMBL/GenBank/DDBJ databases">
        <authorList>
            <person name="Sun Q."/>
            <person name="Ohkuma M."/>
        </authorList>
    </citation>
    <scope>NUCLEOTIDE SEQUENCE</scope>
    <source>
        <strain evidence="2">JCM 30804</strain>
    </source>
</reference>
<dbReference type="AlphaFoldDB" id="A0A917NEU5"/>
<evidence type="ECO:0000259" key="1">
    <source>
        <dbReference type="PROSITE" id="PS50883"/>
    </source>
</evidence>
<organism evidence="2 3">
    <name type="scientific">Shewanella gelidii</name>
    <dbReference type="NCBI Taxonomy" id="1642821"/>
    <lineage>
        <taxon>Bacteria</taxon>
        <taxon>Pseudomonadati</taxon>
        <taxon>Pseudomonadota</taxon>
        <taxon>Gammaproteobacteria</taxon>
        <taxon>Alteromonadales</taxon>
        <taxon>Shewanellaceae</taxon>
        <taxon>Shewanella</taxon>
    </lineage>
</organism>
<dbReference type="SMART" id="SM00052">
    <property type="entry name" value="EAL"/>
    <property type="match status" value="1"/>
</dbReference>
<keyword evidence="3" id="KW-1185">Reference proteome</keyword>
<proteinExistence type="predicted"/>
<evidence type="ECO:0000313" key="3">
    <source>
        <dbReference type="Proteomes" id="UP000613743"/>
    </source>
</evidence>
<dbReference type="Proteomes" id="UP000613743">
    <property type="component" value="Unassembled WGS sequence"/>
</dbReference>
<comment type="caution">
    <text evidence="2">The sequence shown here is derived from an EMBL/GenBank/DDBJ whole genome shotgun (WGS) entry which is preliminary data.</text>
</comment>
<gene>
    <name evidence="2" type="ORF">GCM10009332_30390</name>
</gene>
<feature type="domain" description="EAL" evidence="1">
    <location>
        <begin position="1"/>
        <end position="227"/>
    </location>
</feature>
<accession>A0A917NEU5</accession>